<dbReference type="SUPFAM" id="SSF46934">
    <property type="entry name" value="UBA-like"/>
    <property type="match status" value="1"/>
</dbReference>
<evidence type="ECO:0008006" key="4">
    <source>
        <dbReference type="Google" id="ProtNLM"/>
    </source>
</evidence>
<dbReference type="AlphaFoldDB" id="A0A8K0JQS9"/>
<organism evidence="2 3">
    <name type="scientific">Filobasidium floriforme</name>
    <dbReference type="NCBI Taxonomy" id="5210"/>
    <lineage>
        <taxon>Eukaryota</taxon>
        <taxon>Fungi</taxon>
        <taxon>Dikarya</taxon>
        <taxon>Basidiomycota</taxon>
        <taxon>Agaricomycotina</taxon>
        <taxon>Tremellomycetes</taxon>
        <taxon>Filobasidiales</taxon>
        <taxon>Filobasidiaceae</taxon>
        <taxon>Filobasidium</taxon>
    </lineage>
</organism>
<comment type="caution">
    <text evidence="2">The sequence shown here is derived from an EMBL/GenBank/DDBJ whole genome shotgun (WGS) entry which is preliminary data.</text>
</comment>
<evidence type="ECO:0000256" key="1">
    <source>
        <dbReference type="SAM" id="MobiDB-lite"/>
    </source>
</evidence>
<evidence type="ECO:0000313" key="3">
    <source>
        <dbReference type="Proteomes" id="UP000812966"/>
    </source>
</evidence>
<protein>
    <recommendedName>
        <fullName evidence="4">UBA domain-containing protein</fullName>
    </recommendedName>
</protein>
<feature type="compositionally biased region" description="Polar residues" evidence="1">
    <location>
        <begin position="63"/>
        <end position="81"/>
    </location>
</feature>
<proteinExistence type="predicted"/>
<feature type="compositionally biased region" description="Polar residues" evidence="1">
    <location>
        <begin position="211"/>
        <end position="224"/>
    </location>
</feature>
<dbReference type="EMBL" id="JABELV010000009">
    <property type="protein sequence ID" value="KAG7571245.1"/>
    <property type="molecule type" value="Genomic_DNA"/>
</dbReference>
<feature type="region of interest" description="Disordered" evidence="1">
    <location>
        <begin position="834"/>
        <end position="899"/>
    </location>
</feature>
<dbReference type="OrthoDB" id="443682at2759"/>
<feature type="compositionally biased region" description="Pro residues" evidence="1">
    <location>
        <begin position="48"/>
        <end position="61"/>
    </location>
</feature>
<dbReference type="Gene3D" id="1.10.8.10">
    <property type="entry name" value="DNA helicase RuvA subunit, C-terminal domain"/>
    <property type="match status" value="1"/>
</dbReference>
<feature type="compositionally biased region" description="Low complexity" evidence="1">
    <location>
        <begin position="112"/>
        <end position="126"/>
    </location>
</feature>
<feature type="compositionally biased region" description="Basic and acidic residues" evidence="1">
    <location>
        <begin position="157"/>
        <end position="167"/>
    </location>
</feature>
<name>A0A8K0JQS9_9TREE</name>
<reference evidence="2" key="1">
    <citation type="submission" date="2020-04" db="EMBL/GenBank/DDBJ databases">
        <title>Analysis of mating type loci in Filobasidium floriforme.</title>
        <authorList>
            <person name="Nowrousian M."/>
        </authorList>
    </citation>
    <scope>NUCLEOTIDE SEQUENCE</scope>
    <source>
        <strain evidence="2">CBS 6242</strain>
    </source>
</reference>
<dbReference type="Proteomes" id="UP000812966">
    <property type="component" value="Unassembled WGS sequence"/>
</dbReference>
<keyword evidence="3" id="KW-1185">Reference proteome</keyword>
<evidence type="ECO:0000313" key="2">
    <source>
        <dbReference type="EMBL" id="KAG7571245.1"/>
    </source>
</evidence>
<accession>A0A8K0JQS9</accession>
<sequence>MNEAVFNDLTSMGFDPAQSRKAAMCFTDAQTAIDWIFAGGKEEDLPTQGPPDWPMQGPPDLPTRTNTPRYTDTPSQPSPTVSEFGETTPAAGNGFNPQGMSEDQALEAAIRASQQETTHTASASSSLAFKPYPSYKTHDHRPASQYLPPPGPPPADYNDKRSSERRGTRSPTPGPPEIEKRKEGQFVVGSNNPFRNAMTPPGPAPGPGLTNAESVGPSTPTEEGQGQGKPIGTATTTPKNVHFQPPSDPTTKPLFASPGFWSADSAPPLKKVDDSVVDLDGSRGMVLAPREEGLEEDTEMTSADQPSKPSQNSAARYNRPDSPPPMDTYPTDSDEEAAAVERAIKASLSAASISKKEPDDGAEESKVEQAVNTDVAMVDTDIQAATDALSDWRQNEDEDDVIPFRETNAPLAVRSKSANSVWAAHVVQALVSLPAVRRAVEDIDTSDERLAGQLDANTLDFLIQVVQAHNDPSKAYTNVTLKLAHLHLCTGSTHLSRPTYEAVRHALEQLEAGPSEPNQATREIGTPAPLKLASKESEQSLFRSFINTPDGRLGPQSDLIWTLAHDPSRSKTVSDTIADFLDQKSPDGGFTRLSDVFCIAMHKADRKHGQSGGEVLVELKETMFMDRFVLDNQELVNGIKAEQTTLKGRIDTARDAIDKLTKHKGEEIEKMIDRTIKHYEGEYGPGGSDEEARTIRTTTITQLQAVKAKLASQRDEMMVSLQHDEAKMAALWDKPELKRNKYNLHAVCFNSGWTGMNAIRSYIKGTGDQWWRIQEKTIEKTSFGELAADNWGLMFDQGPFFLVYTRAPDNPPRMQGAESVGEMKQEEAVEIKTEHMEAVQPAPEPTLPESTAPTQDAAPIEEASAPEQQEEAKPQTGDLLGLDVVAGETEGGTKSSGGA</sequence>
<dbReference type="InterPro" id="IPR009060">
    <property type="entry name" value="UBA-like_sf"/>
</dbReference>
<feature type="region of interest" description="Disordered" evidence="1">
    <location>
        <begin position="41"/>
        <end position="343"/>
    </location>
</feature>
<gene>
    <name evidence="2" type="ORF">FFLO_00757</name>
</gene>
<feature type="compositionally biased region" description="Polar residues" evidence="1">
    <location>
        <begin position="300"/>
        <end position="315"/>
    </location>
</feature>
<feature type="compositionally biased region" description="Low complexity" evidence="1">
    <location>
        <begin position="857"/>
        <end position="867"/>
    </location>
</feature>